<dbReference type="GO" id="GO:0003924">
    <property type="term" value="F:GTPase activity"/>
    <property type="evidence" value="ECO:0007669"/>
    <property type="project" value="InterPro"/>
</dbReference>
<dbReference type="CDD" id="cd15491">
    <property type="entry name" value="selB_III"/>
    <property type="match status" value="1"/>
</dbReference>
<name>A0A1L8CX60_9THEO</name>
<dbReference type="Proteomes" id="UP000187485">
    <property type="component" value="Unassembled WGS sequence"/>
</dbReference>
<dbReference type="CDD" id="cd04171">
    <property type="entry name" value="SelB"/>
    <property type="match status" value="1"/>
</dbReference>
<dbReference type="Pfam" id="PF03144">
    <property type="entry name" value="GTP_EFTU_D2"/>
    <property type="match status" value="1"/>
</dbReference>
<dbReference type="Pfam" id="PF00009">
    <property type="entry name" value="GTP_EFTU"/>
    <property type="match status" value="1"/>
</dbReference>
<dbReference type="CDD" id="cd03696">
    <property type="entry name" value="SelB_II"/>
    <property type="match status" value="1"/>
</dbReference>
<dbReference type="SUPFAM" id="SSF50447">
    <property type="entry name" value="Translation proteins"/>
    <property type="match status" value="1"/>
</dbReference>
<accession>A0A1L8CX60</accession>
<dbReference type="EMBL" id="BDJK01000055">
    <property type="protein sequence ID" value="GAV23449.1"/>
    <property type="molecule type" value="Genomic_DNA"/>
</dbReference>
<dbReference type="FunFam" id="3.40.50.300:FF:001064">
    <property type="entry name" value="Selenocysteine-specific translation elongation factor"/>
    <property type="match status" value="1"/>
</dbReference>
<dbReference type="PANTHER" id="PTHR43721:SF22">
    <property type="entry name" value="ELONGATION FACTOR TU, MITOCHONDRIAL"/>
    <property type="match status" value="1"/>
</dbReference>
<keyword evidence="3" id="KW-0963">Cytoplasm</keyword>
<proteinExistence type="predicted"/>
<keyword evidence="6" id="KW-0342">GTP-binding</keyword>
<dbReference type="RefSeq" id="WP_075859865.1">
    <property type="nucleotide sequence ID" value="NZ_BDJK01000055.1"/>
</dbReference>
<dbReference type="PANTHER" id="PTHR43721">
    <property type="entry name" value="ELONGATION FACTOR TU-RELATED"/>
    <property type="match status" value="1"/>
</dbReference>
<comment type="function">
    <text evidence="7">Translation factor necessary for the incorporation of selenocysteine into proteins. It probably replaces EF-Tu for the insertion of selenocysteine directed by the UGA codon. SelB binds GTP and GDP.</text>
</comment>
<dbReference type="Gene3D" id="2.40.30.10">
    <property type="entry name" value="Translation factors"/>
    <property type="match status" value="1"/>
</dbReference>
<dbReference type="InterPro" id="IPR036388">
    <property type="entry name" value="WH-like_DNA-bd_sf"/>
</dbReference>
<feature type="domain" description="Tr-type G" evidence="9">
    <location>
        <begin position="1"/>
        <end position="176"/>
    </location>
</feature>
<dbReference type="InterPro" id="IPR050055">
    <property type="entry name" value="EF-Tu_GTPase"/>
</dbReference>
<dbReference type="Pfam" id="PF09106">
    <property type="entry name" value="WHD_2nd_SelB"/>
    <property type="match status" value="1"/>
</dbReference>
<dbReference type="InterPro" id="IPR057335">
    <property type="entry name" value="Beta-barrel_SelB"/>
</dbReference>
<dbReference type="InterPro" id="IPR004535">
    <property type="entry name" value="Transl_elong_SelB"/>
</dbReference>
<gene>
    <name evidence="10" type="ORF">cpu_19590</name>
</gene>
<evidence type="ECO:0000256" key="5">
    <source>
        <dbReference type="ARBA" id="ARBA00022917"/>
    </source>
</evidence>
<dbReference type="PROSITE" id="PS00301">
    <property type="entry name" value="G_TR_1"/>
    <property type="match status" value="1"/>
</dbReference>
<evidence type="ECO:0000256" key="6">
    <source>
        <dbReference type="ARBA" id="ARBA00023134"/>
    </source>
</evidence>
<protein>
    <recommendedName>
        <fullName evidence="2">Selenocysteine-specific elongation factor</fullName>
    </recommendedName>
    <alternativeName>
        <fullName evidence="8">SelB translation factor</fullName>
    </alternativeName>
</protein>
<dbReference type="InterPro" id="IPR031157">
    <property type="entry name" value="G_TR_CS"/>
</dbReference>
<evidence type="ECO:0000256" key="7">
    <source>
        <dbReference type="ARBA" id="ARBA00025526"/>
    </source>
</evidence>
<evidence type="ECO:0000256" key="8">
    <source>
        <dbReference type="ARBA" id="ARBA00031615"/>
    </source>
</evidence>
<evidence type="ECO:0000313" key="11">
    <source>
        <dbReference type="Proteomes" id="UP000187485"/>
    </source>
</evidence>
<dbReference type="Gene3D" id="3.40.50.300">
    <property type="entry name" value="P-loop containing nucleotide triphosphate hydrolases"/>
    <property type="match status" value="1"/>
</dbReference>
<evidence type="ECO:0000256" key="3">
    <source>
        <dbReference type="ARBA" id="ARBA00022490"/>
    </source>
</evidence>
<dbReference type="InterPro" id="IPR009000">
    <property type="entry name" value="Transl_B-barrel_sf"/>
</dbReference>
<comment type="subcellular location">
    <subcellularLocation>
        <location evidence="1">Cytoplasm</location>
    </subcellularLocation>
</comment>
<evidence type="ECO:0000313" key="10">
    <source>
        <dbReference type="EMBL" id="GAV23449.1"/>
    </source>
</evidence>
<evidence type="ECO:0000256" key="4">
    <source>
        <dbReference type="ARBA" id="ARBA00022741"/>
    </source>
</evidence>
<organism evidence="10 11">
    <name type="scientific">Carboxydothermus pertinax</name>
    <dbReference type="NCBI Taxonomy" id="870242"/>
    <lineage>
        <taxon>Bacteria</taxon>
        <taxon>Bacillati</taxon>
        <taxon>Bacillota</taxon>
        <taxon>Clostridia</taxon>
        <taxon>Thermoanaerobacterales</taxon>
        <taxon>Thermoanaerobacteraceae</taxon>
        <taxon>Carboxydothermus</taxon>
    </lineage>
</organism>
<keyword evidence="4" id="KW-0547">Nucleotide-binding</keyword>
<evidence type="ECO:0000256" key="2">
    <source>
        <dbReference type="ARBA" id="ARBA00015953"/>
    </source>
</evidence>
<dbReference type="NCBIfam" id="TIGR00475">
    <property type="entry name" value="selB"/>
    <property type="match status" value="1"/>
</dbReference>
<dbReference type="Gene3D" id="1.10.10.10">
    <property type="entry name" value="Winged helix-like DNA-binding domain superfamily/Winged helix DNA-binding domain"/>
    <property type="match status" value="3"/>
</dbReference>
<keyword evidence="11" id="KW-1185">Reference proteome</keyword>
<dbReference type="GO" id="GO:0003746">
    <property type="term" value="F:translation elongation factor activity"/>
    <property type="evidence" value="ECO:0007669"/>
    <property type="project" value="InterPro"/>
</dbReference>
<reference evidence="11" key="1">
    <citation type="submission" date="2016-12" db="EMBL/GenBank/DDBJ databases">
        <title>Draft Genome Sequences od Carboxydothermus pertinax and islandicus, Hydrogenogenic Carboxydotrophic Bacteria.</title>
        <authorList>
            <person name="Fukuyama Y."/>
            <person name="Ohmae K."/>
            <person name="Yoneda Y."/>
            <person name="Yoshida T."/>
            <person name="Sako Y."/>
        </authorList>
    </citation>
    <scope>NUCLEOTIDE SEQUENCE [LARGE SCALE GENOMIC DNA]</scope>
    <source>
        <strain evidence="11">Ug1</strain>
    </source>
</reference>
<dbReference type="InterPro" id="IPR000795">
    <property type="entry name" value="T_Tr_GTP-bd_dom"/>
</dbReference>
<dbReference type="InterPro" id="IPR015190">
    <property type="entry name" value="Elong_fac_SelB-wing-hlx_typ-2"/>
</dbReference>
<dbReference type="STRING" id="870242.cpu_19590"/>
<dbReference type="SUPFAM" id="SSF50465">
    <property type="entry name" value="EF-Tu/eEF-1alpha/eIF2-gamma C-terminal domain"/>
    <property type="match status" value="1"/>
</dbReference>
<dbReference type="SUPFAM" id="SSF52540">
    <property type="entry name" value="P-loop containing nucleoside triphosphate hydrolases"/>
    <property type="match status" value="1"/>
</dbReference>
<dbReference type="GO" id="GO:0001514">
    <property type="term" value="P:selenocysteine incorporation"/>
    <property type="evidence" value="ECO:0007669"/>
    <property type="project" value="InterPro"/>
</dbReference>
<dbReference type="InterPro" id="IPR005225">
    <property type="entry name" value="Small_GTP-bd"/>
</dbReference>
<dbReference type="InterPro" id="IPR015191">
    <property type="entry name" value="SelB_WHD4"/>
</dbReference>
<comment type="caution">
    <text evidence="10">The sequence shown here is derived from an EMBL/GenBank/DDBJ whole genome shotgun (WGS) entry which is preliminary data.</text>
</comment>
<dbReference type="NCBIfam" id="TIGR00231">
    <property type="entry name" value="small_GTP"/>
    <property type="match status" value="1"/>
</dbReference>
<dbReference type="SUPFAM" id="SSF46785">
    <property type="entry name" value="Winged helix' DNA-binding domain"/>
    <property type="match status" value="3"/>
</dbReference>
<evidence type="ECO:0000256" key="1">
    <source>
        <dbReference type="ARBA" id="ARBA00004496"/>
    </source>
</evidence>
<dbReference type="Pfam" id="PF09107">
    <property type="entry name" value="WHD_3rd_SelB"/>
    <property type="match status" value="1"/>
</dbReference>
<dbReference type="GO" id="GO:0003723">
    <property type="term" value="F:RNA binding"/>
    <property type="evidence" value="ECO:0007669"/>
    <property type="project" value="InterPro"/>
</dbReference>
<dbReference type="InterPro" id="IPR027417">
    <property type="entry name" value="P-loop_NTPase"/>
</dbReference>
<dbReference type="GO" id="GO:0005525">
    <property type="term" value="F:GTP binding"/>
    <property type="evidence" value="ECO:0007669"/>
    <property type="project" value="UniProtKB-KW"/>
</dbReference>
<evidence type="ECO:0000259" key="9">
    <source>
        <dbReference type="PROSITE" id="PS51722"/>
    </source>
</evidence>
<dbReference type="InterPro" id="IPR004161">
    <property type="entry name" value="EFTu-like_2"/>
</dbReference>
<keyword evidence="5" id="KW-0648">Protein biosynthesis</keyword>
<dbReference type="GO" id="GO:0005829">
    <property type="term" value="C:cytosol"/>
    <property type="evidence" value="ECO:0007669"/>
    <property type="project" value="TreeGrafter"/>
</dbReference>
<dbReference type="InterPro" id="IPR009001">
    <property type="entry name" value="Transl_elong_EF1A/Init_IF2_C"/>
</dbReference>
<sequence>MKYFIIGTAGHVDHGKTELIKRLTGIDTDRLKEEKKRGISIELGFAHLTLPSGKKAGIVDVPGHERFIKNMLAGVMGFDLVLLVIAADEGIMPQTREHMDILKLLQIKKGLVVVTKKDLVNNDWLNLVVEDIREYLRGTFLENAPIIPVSSLTGEGIPALLTEIDRIAEEVEEKPRSHYARLPIDRVFTIAGFGTVVTGTLWSGELRVGETIEILPRGFTKKIRNLQVHGQKVEKAVAGQRVAVNLADLEVKDIERGDNLVTQGVLKPTRLLDVKLIALSSQEKPIHHRQLIRFYLGTAEKFGRVLLLDREELEPGGEVYAQIMLEEPVVADRHDRFVIRSYSPMLTIGGGEILDPYPGRKYKRFRPEVLESLKIKETGDPVELVFSALSQSIKPLDKKVLEQKSTLPAQTVDESLNKLIIENKVYSSTEKLYLAAPNFAKLIEKAGEFLQSYHRQYPLRTGVPKDELKSKLFNDFTPREFQAFLEIAESRSKLKLSGNKVSLLDHLPKFTPELLKVKEKVLNYFKQAGLTPDNLKSLLSNFNLTEEQAQELINYLVEQGELIKIDEGIYLARQNFEEAVAKIKALLVEKKEIVIADVRELLGISRKYALPLLETLDQLKITRRLGDKRILARRE</sequence>
<dbReference type="InterPro" id="IPR036390">
    <property type="entry name" value="WH_DNA-bd_sf"/>
</dbReference>
<dbReference type="PROSITE" id="PS51722">
    <property type="entry name" value="G_TR_2"/>
    <property type="match status" value="1"/>
</dbReference>
<dbReference type="AlphaFoldDB" id="A0A1L8CX60"/>
<dbReference type="Pfam" id="PF25461">
    <property type="entry name" value="Beta-barrel_SelB"/>
    <property type="match status" value="1"/>
</dbReference>
<dbReference type="OrthoDB" id="9804504at2"/>